<dbReference type="Pfam" id="PF08534">
    <property type="entry name" value="Redoxin"/>
    <property type="match status" value="1"/>
</dbReference>
<dbReference type="PANTHER" id="PTHR42852">
    <property type="entry name" value="THIOL:DISULFIDE INTERCHANGE PROTEIN DSBE"/>
    <property type="match status" value="1"/>
</dbReference>
<gene>
    <name evidence="7" type="ORF">ELS82_09100</name>
</gene>
<accession>A0A4Y8WHR6</accession>
<dbReference type="GO" id="GO:0017004">
    <property type="term" value="P:cytochrome complex assembly"/>
    <property type="evidence" value="ECO:0007669"/>
    <property type="project" value="UniProtKB-KW"/>
</dbReference>
<dbReference type="AlphaFoldDB" id="A0A4Y8WHR6"/>
<dbReference type="RefSeq" id="WP_134835209.1">
    <property type="nucleotide sequence ID" value="NZ_SATR01000011.1"/>
</dbReference>
<dbReference type="SUPFAM" id="SSF52833">
    <property type="entry name" value="Thioredoxin-like"/>
    <property type="match status" value="1"/>
</dbReference>
<dbReference type="InterPro" id="IPR036249">
    <property type="entry name" value="Thioredoxin-like_sf"/>
</dbReference>
<sequence length="178" mass="19905">MALSSTRKISIFIVVLLGFIGFLVAGLNSQQFGPQSTPVVRAFPAMTVELLDANSEVQTSQLFKSDYQLVNVWASWCGVCKQEHAYLNQLEQSGIPIVGLNYRDQRSGALNYLGHLGNPYRDVIFDPKGRLALDLGVVGTPETYLVNKQGDIIYKHLGVLNERVWNKYFAQYFQLGES</sequence>
<keyword evidence="5" id="KW-0676">Redox-active center</keyword>
<evidence type="ECO:0000256" key="1">
    <source>
        <dbReference type="ARBA" id="ARBA00004383"/>
    </source>
</evidence>
<evidence type="ECO:0000256" key="2">
    <source>
        <dbReference type="ARBA" id="ARBA00007758"/>
    </source>
</evidence>
<dbReference type="PANTHER" id="PTHR42852:SF6">
    <property type="entry name" value="THIOL:DISULFIDE INTERCHANGE PROTEIN DSBE"/>
    <property type="match status" value="1"/>
</dbReference>
<dbReference type="CDD" id="cd03010">
    <property type="entry name" value="TlpA_like_DsbE"/>
    <property type="match status" value="1"/>
</dbReference>
<evidence type="ECO:0000256" key="3">
    <source>
        <dbReference type="ARBA" id="ARBA00022748"/>
    </source>
</evidence>
<keyword evidence="4" id="KW-1015">Disulfide bond</keyword>
<dbReference type="OrthoDB" id="9799347at2"/>
<dbReference type="GO" id="GO:0005886">
    <property type="term" value="C:plasma membrane"/>
    <property type="evidence" value="ECO:0007669"/>
    <property type="project" value="UniProtKB-SubCell"/>
</dbReference>
<reference evidence="7 8" key="1">
    <citation type="submission" date="2019-01" db="EMBL/GenBank/DDBJ databases">
        <title>Vibrio BEI176 sp. nov, a marine bacterium isolated from China: eastern marignal seas.</title>
        <authorList>
            <person name="Li B."/>
        </authorList>
    </citation>
    <scope>NUCLEOTIDE SEQUENCE [LARGE SCALE GENOMIC DNA]</scope>
    <source>
        <strain evidence="7 8">BEI176</strain>
    </source>
</reference>
<comment type="similarity">
    <text evidence="2">Belongs to the thioredoxin family. DsbE subfamily.</text>
</comment>
<comment type="subcellular location">
    <subcellularLocation>
        <location evidence="1">Cell inner membrane</location>
        <topology evidence="1">Single-pass membrane protein</topology>
        <orientation evidence="1">Periplasmic side</orientation>
    </subcellularLocation>
</comment>
<evidence type="ECO:0000313" key="7">
    <source>
        <dbReference type="EMBL" id="TFH91878.1"/>
    </source>
</evidence>
<dbReference type="InterPro" id="IPR013766">
    <property type="entry name" value="Thioredoxin_domain"/>
</dbReference>
<dbReference type="InterPro" id="IPR004799">
    <property type="entry name" value="Periplasmic_diS_OxRdtase_DsbE"/>
</dbReference>
<evidence type="ECO:0000259" key="6">
    <source>
        <dbReference type="PROSITE" id="PS51352"/>
    </source>
</evidence>
<protein>
    <submittedName>
        <fullName evidence="7">DsbE family thiol:disulfide interchange protein</fullName>
    </submittedName>
</protein>
<dbReference type="PROSITE" id="PS51352">
    <property type="entry name" value="THIOREDOXIN_2"/>
    <property type="match status" value="1"/>
</dbReference>
<dbReference type="EMBL" id="SATR01000011">
    <property type="protein sequence ID" value="TFH91878.1"/>
    <property type="molecule type" value="Genomic_DNA"/>
</dbReference>
<feature type="domain" description="Thioredoxin" evidence="6">
    <location>
        <begin position="37"/>
        <end position="174"/>
    </location>
</feature>
<dbReference type="GO" id="GO:0030288">
    <property type="term" value="C:outer membrane-bounded periplasmic space"/>
    <property type="evidence" value="ECO:0007669"/>
    <property type="project" value="InterPro"/>
</dbReference>
<comment type="caution">
    <text evidence="7">The sequence shown here is derived from an EMBL/GenBank/DDBJ whole genome shotgun (WGS) entry which is preliminary data.</text>
</comment>
<organism evidence="7 8">
    <name type="scientific">Vibrio ouci</name>
    <dbReference type="NCBI Taxonomy" id="2499078"/>
    <lineage>
        <taxon>Bacteria</taxon>
        <taxon>Pseudomonadati</taxon>
        <taxon>Pseudomonadota</taxon>
        <taxon>Gammaproteobacteria</taxon>
        <taxon>Vibrionales</taxon>
        <taxon>Vibrionaceae</taxon>
        <taxon>Vibrio</taxon>
    </lineage>
</organism>
<dbReference type="Gene3D" id="3.40.30.10">
    <property type="entry name" value="Glutaredoxin"/>
    <property type="match status" value="1"/>
</dbReference>
<keyword evidence="8" id="KW-1185">Reference proteome</keyword>
<proteinExistence type="inferred from homology"/>
<dbReference type="Proteomes" id="UP000297753">
    <property type="component" value="Unassembled WGS sequence"/>
</dbReference>
<dbReference type="NCBIfam" id="TIGR00385">
    <property type="entry name" value="dsbE"/>
    <property type="match status" value="1"/>
</dbReference>
<dbReference type="InterPro" id="IPR013740">
    <property type="entry name" value="Redoxin"/>
</dbReference>
<evidence type="ECO:0000256" key="4">
    <source>
        <dbReference type="ARBA" id="ARBA00023157"/>
    </source>
</evidence>
<evidence type="ECO:0000313" key="8">
    <source>
        <dbReference type="Proteomes" id="UP000297753"/>
    </source>
</evidence>
<name>A0A4Y8WHR6_9VIBR</name>
<dbReference type="InterPro" id="IPR050553">
    <property type="entry name" value="Thioredoxin_ResA/DsbE_sf"/>
</dbReference>
<evidence type="ECO:0000256" key="5">
    <source>
        <dbReference type="ARBA" id="ARBA00023284"/>
    </source>
</evidence>
<keyword evidence="3" id="KW-0201">Cytochrome c-type biogenesis</keyword>
<dbReference type="GO" id="GO:0015036">
    <property type="term" value="F:disulfide oxidoreductase activity"/>
    <property type="evidence" value="ECO:0007669"/>
    <property type="project" value="InterPro"/>
</dbReference>